<reference evidence="5 6" key="1">
    <citation type="submission" date="2023-07" db="EMBL/GenBank/DDBJ databases">
        <title>Sorghum-associated microbial communities from plants grown in Nebraska, USA.</title>
        <authorList>
            <person name="Schachtman D."/>
        </authorList>
    </citation>
    <scope>NUCLEOTIDE SEQUENCE [LARGE SCALE GENOMIC DNA]</scope>
    <source>
        <strain evidence="5 6">BE167</strain>
    </source>
</reference>
<dbReference type="InterPro" id="IPR002347">
    <property type="entry name" value="SDR_fam"/>
</dbReference>
<accession>A0ABU1UC75</accession>
<dbReference type="RefSeq" id="WP_310056369.1">
    <property type="nucleotide sequence ID" value="NZ_JAVDVQ010000007.1"/>
</dbReference>
<dbReference type="Pfam" id="PF00106">
    <property type="entry name" value="adh_short"/>
    <property type="match status" value="1"/>
</dbReference>
<dbReference type="GO" id="GO:0055041">
    <property type="term" value="F:cyclopentanol dehydrogenase activity"/>
    <property type="evidence" value="ECO:0007669"/>
    <property type="project" value="UniProtKB-EC"/>
</dbReference>
<proteinExistence type="inferred from homology"/>
<name>A0ABU1UC75_9MICC</name>
<dbReference type="PANTHER" id="PTHR24321">
    <property type="entry name" value="DEHYDROGENASES, SHORT CHAIN"/>
    <property type="match status" value="1"/>
</dbReference>
<sequence length="229" mass="23794">MAGRMSGKVAIVTGGAQGMGRSHALLLAAEGAKVVVTDVREAAGKAVAEEISDAGGSARFITHDVTQSADWQRVLEETVNEFGKLDVLVNNAGILILKPLDETAEEEWDRTMEINAKGTFLGCKLAAPALQAAGGGSIVNISSIYGLIGAPSAAAYQASKGAVRLLSKAAAVDLAKFGIRVNSVHPGVTSRHSSTERNSWSTAATPRSNPGLVLSRLSVSKWNTEPAQM</sequence>
<dbReference type="InterPro" id="IPR036291">
    <property type="entry name" value="NAD(P)-bd_dom_sf"/>
</dbReference>
<organism evidence="5 6">
    <name type="scientific">Arthrobacter ginsengisoli</name>
    <dbReference type="NCBI Taxonomy" id="1356565"/>
    <lineage>
        <taxon>Bacteria</taxon>
        <taxon>Bacillati</taxon>
        <taxon>Actinomycetota</taxon>
        <taxon>Actinomycetes</taxon>
        <taxon>Micrococcales</taxon>
        <taxon>Micrococcaceae</taxon>
        <taxon>Arthrobacter</taxon>
    </lineage>
</organism>
<keyword evidence="2 5" id="KW-0560">Oxidoreductase</keyword>
<dbReference type="Proteomes" id="UP001252243">
    <property type="component" value="Unassembled WGS sequence"/>
</dbReference>
<gene>
    <name evidence="5" type="ORF">J2X01_001995</name>
</gene>
<evidence type="ECO:0000313" key="6">
    <source>
        <dbReference type="Proteomes" id="UP001252243"/>
    </source>
</evidence>
<dbReference type="PRINTS" id="PR00081">
    <property type="entry name" value="GDHRDH"/>
</dbReference>
<dbReference type="PRINTS" id="PR00080">
    <property type="entry name" value="SDRFAMILY"/>
</dbReference>
<evidence type="ECO:0000256" key="4">
    <source>
        <dbReference type="SAM" id="MobiDB-lite"/>
    </source>
</evidence>
<protein>
    <submittedName>
        <fullName evidence="5">Cyclopentanol dehydrogenase</fullName>
        <ecNumber evidence="5">1.1.1.163</ecNumber>
    </submittedName>
</protein>
<feature type="region of interest" description="Disordered" evidence="4">
    <location>
        <begin position="186"/>
        <end position="207"/>
    </location>
</feature>
<feature type="compositionally biased region" description="Polar residues" evidence="4">
    <location>
        <begin position="190"/>
        <end position="207"/>
    </location>
</feature>
<dbReference type="SUPFAM" id="SSF51735">
    <property type="entry name" value="NAD(P)-binding Rossmann-fold domains"/>
    <property type="match status" value="1"/>
</dbReference>
<evidence type="ECO:0000313" key="5">
    <source>
        <dbReference type="EMBL" id="MDR7082705.1"/>
    </source>
</evidence>
<evidence type="ECO:0000256" key="1">
    <source>
        <dbReference type="ARBA" id="ARBA00006484"/>
    </source>
</evidence>
<evidence type="ECO:0000256" key="3">
    <source>
        <dbReference type="RuleBase" id="RU000363"/>
    </source>
</evidence>
<comment type="caution">
    <text evidence="5">The sequence shown here is derived from an EMBL/GenBank/DDBJ whole genome shotgun (WGS) entry which is preliminary data.</text>
</comment>
<dbReference type="EC" id="1.1.1.163" evidence="5"/>
<evidence type="ECO:0000256" key="2">
    <source>
        <dbReference type="ARBA" id="ARBA00023002"/>
    </source>
</evidence>
<comment type="similarity">
    <text evidence="1 3">Belongs to the short-chain dehydrogenases/reductases (SDR) family.</text>
</comment>
<dbReference type="Gene3D" id="3.40.50.720">
    <property type="entry name" value="NAD(P)-binding Rossmann-like Domain"/>
    <property type="match status" value="1"/>
</dbReference>
<dbReference type="PANTHER" id="PTHR24321:SF8">
    <property type="entry name" value="ESTRADIOL 17-BETA-DEHYDROGENASE 8-RELATED"/>
    <property type="match status" value="1"/>
</dbReference>
<keyword evidence="6" id="KW-1185">Reference proteome</keyword>
<dbReference type="EMBL" id="JAVDVQ010000007">
    <property type="protein sequence ID" value="MDR7082705.1"/>
    <property type="molecule type" value="Genomic_DNA"/>
</dbReference>